<dbReference type="InterPro" id="IPR004147">
    <property type="entry name" value="ABC1_dom"/>
</dbReference>
<dbReference type="InterPro" id="IPR000719">
    <property type="entry name" value="Prot_kinase_dom"/>
</dbReference>
<protein>
    <submittedName>
        <fullName evidence="3">Predicted unusual protein kinase regulating ubiquinone biosynthesis, AarF/ABC1/UbiB family</fullName>
    </submittedName>
</protein>
<comment type="similarity">
    <text evidence="1">Belongs to the protein kinase superfamily. ADCK protein kinase family.</text>
</comment>
<organism evidence="3 4">
    <name type="scientific">Nocardia amikacinitolerans</name>
    <dbReference type="NCBI Taxonomy" id="756689"/>
    <lineage>
        <taxon>Bacteria</taxon>
        <taxon>Bacillati</taxon>
        <taxon>Actinomycetota</taxon>
        <taxon>Actinomycetes</taxon>
        <taxon>Mycobacteriales</taxon>
        <taxon>Nocardiaceae</taxon>
        <taxon>Nocardia</taxon>
    </lineage>
</organism>
<dbReference type="SMART" id="SM00220">
    <property type="entry name" value="S_TKc"/>
    <property type="match status" value="1"/>
</dbReference>
<sequence length="432" mass="46347">MVFTRITAVARGAARVLVIVRVLAPVLTRDLVRRCTGRRSALVAELPGAFVALGPIFVKFGQFVASSPSVFGAAAAREFAPLLERVAPVDAALIRRQIEASLGVEVGRVFIEFDDEPLASGSIAQVHRAVTSSGHRVAVKVVRPGIERTVAADVMLLRCAGVVLGWTAEGRRWNLSGVIEEFTTRLPRELDLTAEADAMRRWAAELSAAGFTGQVRVPEVHPELSSRSVLTMELVEGTTIIESAPADSEAFDGESIMSRLTLSLFHTALKGGFFHGDLHAGNILIDRDGWVVLIDFGIVGELDEPTRLQLKHCIAALLVLGDFTAAARALVRLGVLSPSAPVDQLADRIRAAAMHADAPVGTLRLGDVGAELRALADEHGMTIPRNLVLAGKQVVYLERYMKHVAPGWNPVSDKALSRFFAGVLAESLRATS</sequence>
<keyword evidence="3" id="KW-0418">Kinase</keyword>
<dbReference type="GO" id="GO:0005524">
    <property type="term" value="F:ATP binding"/>
    <property type="evidence" value="ECO:0007669"/>
    <property type="project" value="InterPro"/>
</dbReference>
<dbReference type="SUPFAM" id="SSF56112">
    <property type="entry name" value="Protein kinase-like (PK-like)"/>
    <property type="match status" value="1"/>
</dbReference>
<keyword evidence="3" id="KW-0808">Transferase</keyword>
<proteinExistence type="inferred from homology"/>
<evidence type="ECO:0000313" key="4">
    <source>
        <dbReference type="Proteomes" id="UP000219565"/>
    </source>
</evidence>
<dbReference type="AlphaFoldDB" id="A0A285L5B7"/>
<evidence type="ECO:0000256" key="1">
    <source>
        <dbReference type="ARBA" id="ARBA00009670"/>
    </source>
</evidence>
<dbReference type="EMBL" id="OBEG01000001">
    <property type="protein sequence ID" value="SNY79653.1"/>
    <property type="molecule type" value="Genomic_DNA"/>
</dbReference>
<name>A0A285L5B7_9NOCA</name>
<dbReference type="GO" id="GO:0004672">
    <property type="term" value="F:protein kinase activity"/>
    <property type="evidence" value="ECO:0007669"/>
    <property type="project" value="InterPro"/>
</dbReference>
<dbReference type="Proteomes" id="UP000219565">
    <property type="component" value="Unassembled WGS sequence"/>
</dbReference>
<gene>
    <name evidence="3" type="ORF">SAMN04244553_1674</name>
</gene>
<dbReference type="PANTHER" id="PTHR10566">
    <property type="entry name" value="CHAPERONE-ACTIVITY OF BC1 COMPLEX CABC1 -RELATED"/>
    <property type="match status" value="1"/>
</dbReference>
<dbReference type="Gene3D" id="1.10.510.10">
    <property type="entry name" value="Transferase(Phosphotransferase) domain 1"/>
    <property type="match status" value="1"/>
</dbReference>
<dbReference type="STRING" id="1379680.GCA_001612615_01390"/>
<evidence type="ECO:0000313" key="3">
    <source>
        <dbReference type="EMBL" id="SNY79653.1"/>
    </source>
</evidence>
<dbReference type="CDD" id="cd05121">
    <property type="entry name" value="ABC1_ADCK3-like"/>
    <property type="match status" value="1"/>
</dbReference>
<dbReference type="PANTHER" id="PTHR10566:SF113">
    <property type="entry name" value="PROTEIN ACTIVITY OF BC1 COMPLEX KINASE 7, CHLOROPLASTIC"/>
    <property type="match status" value="1"/>
</dbReference>
<dbReference type="Pfam" id="PF03109">
    <property type="entry name" value="ABC1"/>
    <property type="match status" value="1"/>
</dbReference>
<keyword evidence="3" id="KW-0830">Ubiquinone</keyword>
<feature type="domain" description="Protein kinase" evidence="2">
    <location>
        <begin position="112"/>
        <end position="432"/>
    </location>
</feature>
<dbReference type="InterPro" id="IPR050154">
    <property type="entry name" value="UbiB_kinase"/>
</dbReference>
<dbReference type="InterPro" id="IPR011009">
    <property type="entry name" value="Kinase-like_dom_sf"/>
</dbReference>
<evidence type="ECO:0000259" key="2">
    <source>
        <dbReference type="PROSITE" id="PS50011"/>
    </source>
</evidence>
<accession>A0A285L5B7</accession>
<dbReference type="PROSITE" id="PS50011">
    <property type="entry name" value="PROTEIN_KINASE_DOM"/>
    <property type="match status" value="1"/>
</dbReference>
<reference evidence="3 4" key="1">
    <citation type="submission" date="2017-09" db="EMBL/GenBank/DDBJ databases">
        <authorList>
            <person name="Ehlers B."/>
            <person name="Leendertz F.H."/>
        </authorList>
    </citation>
    <scope>NUCLEOTIDE SEQUENCE [LARGE SCALE GENOMIC DNA]</scope>
    <source>
        <strain evidence="3 4">DSM 45537</strain>
    </source>
</reference>
<keyword evidence="4" id="KW-1185">Reference proteome</keyword>